<dbReference type="CDD" id="cd11386">
    <property type="entry name" value="MCP_signal"/>
    <property type="match status" value="1"/>
</dbReference>
<dbReference type="SMART" id="SM01049">
    <property type="entry name" value="Cache_2"/>
    <property type="match status" value="1"/>
</dbReference>
<dbReference type="InterPro" id="IPR051310">
    <property type="entry name" value="MCP_chemotaxis"/>
</dbReference>
<dbReference type="Gene3D" id="3.30.450.20">
    <property type="entry name" value="PAS domain"/>
    <property type="match status" value="1"/>
</dbReference>
<dbReference type="GO" id="GO:0006935">
    <property type="term" value="P:chemotaxis"/>
    <property type="evidence" value="ECO:0007669"/>
    <property type="project" value="TreeGrafter"/>
</dbReference>
<dbReference type="PROSITE" id="PS50885">
    <property type="entry name" value="HAMP"/>
    <property type="match status" value="1"/>
</dbReference>
<keyword evidence="5 11" id="KW-1133">Transmembrane helix</keyword>
<evidence type="ECO:0000256" key="9">
    <source>
        <dbReference type="PROSITE-ProRule" id="PRU00284"/>
    </source>
</evidence>
<gene>
    <name evidence="14" type="ORF">SAMN04487956_102125</name>
</gene>
<evidence type="ECO:0000313" key="15">
    <source>
        <dbReference type="Proteomes" id="UP000199594"/>
    </source>
</evidence>
<dbReference type="GO" id="GO:0004888">
    <property type="term" value="F:transmembrane signaling receptor activity"/>
    <property type="evidence" value="ECO:0007669"/>
    <property type="project" value="TreeGrafter"/>
</dbReference>
<accession>A0A1I6XG37</accession>
<dbReference type="Proteomes" id="UP000199594">
    <property type="component" value="Unassembled WGS sequence"/>
</dbReference>
<dbReference type="AlphaFoldDB" id="A0A1I6XG37"/>
<evidence type="ECO:0000256" key="6">
    <source>
        <dbReference type="ARBA" id="ARBA00023136"/>
    </source>
</evidence>
<dbReference type="SMART" id="SM00304">
    <property type="entry name" value="HAMP"/>
    <property type="match status" value="1"/>
</dbReference>
<evidence type="ECO:0000313" key="14">
    <source>
        <dbReference type="EMBL" id="SFT37073.1"/>
    </source>
</evidence>
<evidence type="ECO:0000256" key="3">
    <source>
        <dbReference type="ARBA" id="ARBA00022481"/>
    </source>
</evidence>
<dbReference type="PANTHER" id="PTHR43531">
    <property type="entry name" value="PROTEIN ICFG"/>
    <property type="match status" value="1"/>
</dbReference>
<evidence type="ECO:0000259" key="12">
    <source>
        <dbReference type="PROSITE" id="PS50111"/>
    </source>
</evidence>
<dbReference type="Pfam" id="PF17200">
    <property type="entry name" value="sCache_2"/>
    <property type="match status" value="1"/>
</dbReference>
<protein>
    <submittedName>
        <fullName evidence="14">Methyl-accepting chemotaxis sensory transducer with Cache sensor</fullName>
    </submittedName>
</protein>
<keyword evidence="3" id="KW-0488">Methylation</keyword>
<feature type="compositionally biased region" description="Low complexity" evidence="10">
    <location>
        <begin position="555"/>
        <end position="566"/>
    </location>
</feature>
<comment type="subcellular location">
    <subcellularLocation>
        <location evidence="1">Cell membrane</location>
        <topology evidence="1">Multi-pass membrane protein</topology>
    </subcellularLocation>
</comment>
<dbReference type="GO" id="GO:0005886">
    <property type="term" value="C:plasma membrane"/>
    <property type="evidence" value="ECO:0007669"/>
    <property type="project" value="UniProtKB-SubCell"/>
</dbReference>
<evidence type="ECO:0000256" key="1">
    <source>
        <dbReference type="ARBA" id="ARBA00004651"/>
    </source>
</evidence>
<feature type="domain" description="Methyl-accepting transducer" evidence="12">
    <location>
        <begin position="297"/>
        <end position="526"/>
    </location>
</feature>
<organism evidence="14 15">
    <name type="scientific">Halomonas saccharevitans</name>
    <dbReference type="NCBI Taxonomy" id="416872"/>
    <lineage>
        <taxon>Bacteria</taxon>
        <taxon>Pseudomonadati</taxon>
        <taxon>Pseudomonadota</taxon>
        <taxon>Gammaproteobacteria</taxon>
        <taxon>Oceanospirillales</taxon>
        <taxon>Halomonadaceae</taxon>
        <taxon>Halomonas</taxon>
    </lineage>
</organism>
<dbReference type="RefSeq" id="WP_245781433.1">
    <property type="nucleotide sequence ID" value="NZ_FPAQ01000002.1"/>
</dbReference>
<dbReference type="Gene3D" id="1.10.287.950">
    <property type="entry name" value="Methyl-accepting chemotaxis protein"/>
    <property type="match status" value="1"/>
</dbReference>
<dbReference type="InterPro" id="IPR003660">
    <property type="entry name" value="HAMP_dom"/>
</dbReference>
<evidence type="ECO:0000256" key="8">
    <source>
        <dbReference type="ARBA" id="ARBA00029447"/>
    </source>
</evidence>
<dbReference type="InterPro" id="IPR004089">
    <property type="entry name" value="MCPsignal_dom"/>
</dbReference>
<dbReference type="Pfam" id="PF00672">
    <property type="entry name" value="HAMP"/>
    <property type="match status" value="1"/>
</dbReference>
<comment type="similarity">
    <text evidence="8">Belongs to the methyl-accepting chemotaxis (MCP) protein family.</text>
</comment>
<dbReference type="FunFam" id="1.10.287.950:FF:000001">
    <property type="entry name" value="Methyl-accepting chemotaxis sensory transducer"/>
    <property type="match status" value="1"/>
</dbReference>
<dbReference type="InterPro" id="IPR033480">
    <property type="entry name" value="sCache_2"/>
</dbReference>
<feature type="domain" description="HAMP" evidence="13">
    <location>
        <begin position="238"/>
        <end position="292"/>
    </location>
</feature>
<dbReference type="EMBL" id="FPAQ01000002">
    <property type="protein sequence ID" value="SFT37073.1"/>
    <property type="molecule type" value="Genomic_DNA"/>
</dbReference>
<evidence type="ECO:0000259" key="13">
    <source>
        <dbReference type="PROSITE" id="PS50885"/>
    </source>
</evidence>
<keyword evidence="7 9" id="KW-0807">Transducer</keyword>
<dbReference type="GO" id="GO:0007165">
    <property type="term" value="P:signal transduction"/>
    <property type="evidence" value="ECO:0007669"/>
    <property type="project" value="UniProtKB-KW"/>
</dbReference>
<feature type="region of interest" description="Disordered" evidence="10">
    <location>
        <begin position="542"/>
        <end position="585"/>
    </location>
</feature>
<evidence type="ECO:0000256" key="5">
    <source>
        <dbReference type="ARBA" id="ARBA00022989"/>
    </source>
</evidence>
<dbReference type="Pfam" id="PF00015">
    <property type="entry name" value="MCPsignal"/>
    <property type="match status" value="1"/>
</dbReference>
<sequence>MKSDARSKPRLAMTIQTKVLALVLIPLFLATAILVTKAALVSQEKTKTLLEEQRASLMENRQAAVQDVVRTAVSSIQPIIENDGLTTQQATRRAADALRSVAFGKDNYLFVYDAQGINVASRLNPENEGVSMLAAKDADGKPLVSDMLEIAKNGGGFYDYTWEHPVSGQPSPKVSYVMSIPEWEWMVGAGVYTTDIDAAMADAQAVATAGLRQSVITDIVFGVVMFALVALLALVLVRRTVRPIRITADAMRDIAHGKGDLTKRLQVTSHDELGELSIEFNAFVSRMQETLQEVRASSDQVFSASGEIAEGSQELATRTEQAAANLQETSSSMEQISANVAHAADGAKQGESLARSAATVAEEGQGAMQQVETTMTDIAKSGSQIRDIITLIDGIAFQTNILALNASVEAARAGEHGRGFAVVASEVRTLASRSADASKEIRTLIDESTTHTDTGTQLVAGAGDKIREIVDSVSQMAGVMTEISAGAGEQSSGITQINTAVSEMDAMTQQNASMVQQTSTAAVELRRHAGKLNELVGSFILGESEAPQASRESRTQTTPPMRTPPQSHAAKSTSRADEVAEWESF</sequence>
<reference evidence="14 15" key="1">
    <citation type="submission" date="2016-10" db="EMBL/GenBank/DDBJ databases">
        <authorList>
            <person name="de Groot N.N."/>
        </authorList>
    </citation>
    <scope>NUCLEOTIDE SEQUENCE [LARGE SCALE GENOMIC DNA]</scope>
    <source>
        <strain evidence="14 15">CGMCC 1.6493</strain>
    </source>
</reference>
<evidence type="ECO:0000256" key="4">
    <source>
        <dbReference type="ARBA" id="ARBA00022692"/>
    </source>
</evidence>
<keyword evidence="2" id="KW-1003">Cell membrane</keyword>
<dbReference type="PANTHER" id="PTHR43531:SF14">
    <property type="entry name" value="METHYL-ACCEPTING CHEMOTAXIS PROTEIN I-RELATED"/>
    <property type="match status" value="1"/>
</dbReference>
<evidence type="ECO:0000256" key="7">
    <source>
        <dbReference type="ARBA" id="ARBA00023224"/>
    </source>
</evidence>
<dbReference type="CDD" id="cd06225">
    <property type="entry name" value="HAMP"/>
    <property type="match status" value="1"/>
</dbReference>
<proteinExistence type="inferred from homology"/>
<dbReference type="SMART" id="SM00283">
    <property type="entry name" value="MA"/>
    <property type="match status" value="1"/>
</dbReference>
<name>A0A1I6XG37_9GAMM</name>
<keyword evidence="6 11" id="KW-0472">Membrane</keyword>
<dbReference type="SUPFAM" id="SSF58104">
    <property type="entry name" value="Methyl-accepting chemotaxis protein (MCP) signaling domain"/>
    <property type="match status" value="1"/>
</dbReference>
<feature type="transmembrane region" description="Helical" evidence="11">
    <location>
        <begin position="219"/>
        <end position="237"/>
    </location>
</feature>
<evidence type="ECO:0000256" key="2">
    <source>
        <dbReference type="ARBA" id="ARBA00022475"/>
    </source>
</evidence>
<keyword evidence="4 11" id="KW-0812">Transmembrane</keyword>
<evidence type="ECO:0000256" key="11">
    <source>
        <dbReference type="SAM" id="Phobius"/>
    </source>
</evidence>
<evidence type="ECO:0000256" key="10">
    <source>
        <dbReference type="SAM" id="MobiDB-lite"/>
    </source>
</evidence>
<dbReference type="PROSITE" id="PS50111">
    <property type="entry name" value="CHEMOTAXIS_TRANSDUC_2"/>
    <property type="match status" value="1"/>
</dbReference>